<dbReference type="VEuPathDB" id="TriTrypDB:BCY84_13364"/>
<dbReference type="SUPFAM" id="SSF51197">
    <property type="entry name" value="Clavaminate synthase-like"/>
    <property type="match status" value="1"/>
</dbReference>
<dbReference type="GO" id="GO:0070988">
    <property type="term" value="P:demethylation"/>
    <property type="evidence" value="ECO:0007669"/>
    <property type="project" value="InterPro"/>
</dbReference>
<dbReference type="InterPro" id="IPR005123">
    <property type="entry name" value="Oxoglu/Fe-dep_dioxygenase_dom"/>
</dbReference>
<dbReference type="VEuPathDB" id="TriTrypDB:TcCL_ESM01367"/>
<reference evidence="3 4" key="1">
    <citation type="journal article" date="2018" name="Microb. Genom.">
        <title>Expanding an expanded genome: long-read sequencing of Trypanosoma cruzi.</title>
        <authorList>
            <person name="Berna L."/>
            <person name="Rodriguez M."/>
            <person name="Chiribao M.L."/>
            <person name="Parodi-Talice A."/>
            <person name="Pita S."/>
            <person name="Rijo G."/>
            <person name="Alvarez-Valin F."/>
            <person name="Robello C."/>
        </authorList>
    </citation>
    <scope>NUCLEOTIDE SEQUENCE [LARGE SCALE GENOMIC DNA]</scope>
    <source>
        <strain evidence="3 4">TCC</strain>
    </source>
</reference>
<gene>
    <name evidence="3" type="ORF">C3747_140g81</name>
</gene>
<comment type="similarity">
    <text evidence="1">Belongs to the iron/ascorbate-dependent oxidoreductase family.</text>
</comment>
<dbReference type="GO" id="GO:0016491">
    <property type="term" value="F:oxidoreductase activity"/>
    <property type="evidence" value="ECO:0007669"/>
    <property type="project" value="UniProtKB-KW"/>
</dbReference>
<evidence type="ECO:0000313" key="4">
    <source>
        <dbReference type="Proteomes" id="UP000246078"/>
    </source>
</evidence>
<dbReference type="VEuPathDB" id="TriTrypDB:TcBrA4_0107110"/>
<accession>A0A2V2W8V1</accession>
<evidence type="ECO:0000313" key="3">
    <source>
        <dbReference type="EMBL" id="PWV04941.1"/>
    </source>
</evidence>
<dbReference type="VEuPathDB" id="TriTrypDB:TCSYLVIO_002367"/>
<dbReference type="PANTHER" id="PTHR12463:SF1">
    <property type="entry name" value="2-OXOGLUTARATE AND FE-DEPENDENT OXYGENASE FAMILY PROTEIN"/>
    <property type="match status" value="1"/>
</dbReference>
<dbReference type="Proteomes" id="UP000246078">
    <property type="component" value="Unassembled WGS sequence"/>
</dbReference>
<keyword evidence="1" id="KW-0408">Iron</keyword>
<evidence type="ECO:0000259" key="2">
    <source>
        <dbReference type="PROSITE" id="PS51471"/>
    </source>
</evidence>
<sequence>MTADVGLLSHKEIGRARSRCRAWMTRLAKHLSPLDAYTVRPDGSEPLDLIALNAGVQAGVSPFALRQALLAYTQLPEDILNIYFSSLLPFALVHSTMPEMSLMPLVTKAFGMEMMVENALGVVCVIRVPNLWANGSSPRGGLSLLYLLCCRAGAVLDALRRFFQPPTLGVDERVFHGSPPEDEDDAGVRVLFCEPIEEVPGLYIVKEFITQMEHDAIWSELKGPKASALELETLAHRNVAHFNRRFYYGVNRIGMEGDSVNAKPAFYDWMQRRLKNEDPRQKLQDYPSVAQTFSCDQLTVNFYNYNDGNTAASGIAHHVDSHASFMDCIYIVSLGSHTVLEYSRHGVPPDVAETFGVFAAPRSLLLMTGESRYSWTHGIAGKRVDILSDRIPPVWRGDRVSLTWRCGRDAPHRRIHCICKELCDGE</sequence>
<dbReference type="VEuPathDB" id="TriTrypDB:ECC02_004604"/>
<dbReference type="PROSITE" id="PS51471">
    <property type="entry name" value="FE2OG_OXY"/>
    <property type="match status" value="1"/>
</dbReference>
<dbReference type="OMA" id="EMMVENA"/>
<keyword evidence="1" id="KW-0560">Oxidoreductase</keyword>
<dbReference type="VEuPathDB" id="TriTrypDB:Tc_MARK_1086"/>
<dbReference type="VEuPathDB" id="TriTrypDB:C4B63_8g528"/>
<dbReference type="VEuPathDB" id="TriTrypDB:C3747_140g81"/>
<protein>
    <recommendedName>
        <fullName evidence="2">Fe2OG dioxygenase domain-containing protein</fullName>
    </recommendedName>
</protein>
<proteinExistence type="inferred from homology"/>
<dbReference type="VEuPathDB" id="TriTrypDB:TcCLB.507517.110"/>
<comment type="caution">
    <text evidence="3">The sequence shown here is derived from an EMBL/GenBank/DDBJ whole genome shotgun (WGS) entry which is preliminary data.</text>
</comment>
<dbReference type="EMBL" id="PRFC01000140">
    <property type="protein sequence ID" value="PWV04941.1"/>
    <property type="molecule type" value="Genomic_DNA"/>
</dbReference>
<dbReference type="AlphaFoldDB" id="A0A2V2W8V1"/>
<name>A0A2V2W8V1_TRYCR</name>
<dbReference type="VEuPathDB" id="TriTrypDB:TcG_03914"/>
<dbReference type="GO" id="GO:0032451">
    <property type="term" value="F:demethylase activity"/>
    <property type="evidence" value="ECO:0007669"/>
    <property type="project" value="TreeGrafter"/>
</dbReference>
<keyword evidence="1" id="KW-0479">Metal-binding</keyword>
<dbReference type="Gene3D" id="2.60.120.590">
    <property type="entry name" value="Alpha-ketoglutarate-dependent dioxygenase AlkB-like"/>
    <property type="match status" value="1"/>
</dbReference>
<dbReference type="VEuPathDB" id="TriTrypDB:TCDM_01357"/>
<dbReference type="InterPro" id="IPR037151">
    <property type="entry name" value="AlkB-like_sf"/>
</dbReference>
<dbReference type="OrthoDB" id="271595at2759"/>
<dbReference type="PANTHER" id="PTHR12463">
    <property type="entry name" value="OXYGENASE-RELATED"/>
    <property type="match status" value="1"/>
</dbReference>
<organism evidence="3 4">
    <name type="scientific">Trypanosoma cruzi</name>
    <dbReference type="NCBI Taxonomy" id="5693"/>
    <lineage>
        <taxon>Eukaryota</taxon>
        <taxon>Discoba</taxon>
        <taxon>Euglenozoa</taxon>
        <taxon>Kinetoplastea</taxon>
        <taxon>Metakinetoplastina</taxon>
        <taxon>Trypanosomatida</taxon>
        <taxon>Trypanosomatidae</taxon>
        <taxon>Trypanosoma</taxon>
        <taxon>Schizotrypanum</taxon>
    </lineage>
</organism>
<feature type="domain" description="Fe2OG dioxygenase" evidence="2">
    <location>
        <begin position="291"/>
        <end position="408"/>
    </location>
</feature>
<dbReference type="GO" id="GO:0046872">
    <property type="term" value="F:metal ion binding"/>
    <property type="evidence" value="ECO:0007669"/>
    <property type="project" value="UniProtKB-KW"/>
</dbReference>
<dbReference type="InterPro" id="IPR032857">
    <property type="entry name" value="ALKBH4"/>
</dbReference>
<evidence type="ECO:0000256" key="1">
    <source>
        <dbReference type="RuleBase" id="RU003682"/>
    </source>
</evidence>
<dbReference type="VEuPathDB" id="TriTrypDB:TcCLB.503579.130"/>